<evidence type="ECO:0000256" key="4">
    <source>
        <dbReference type="ARBA" id="ARBA00044511"/>
    </source>
</evidence>
<evidence type="ECO:0000256" key="2">
    <source>
        <dbReference type="ARBA" id="ARBA00022737"/>
    </source>
</evidence>
<evidence type="ECO:0000313" key="7">
    <source>
        <dbReference type="EMBL" id="OJT10055.1"/>
    </source>
</evidence>
<evidence type="ECO:0000256" key="5">
    <source>
        <dbReference type="PROSITE-ProRule" id="PRU00708"/>
    </source>
</evidence>
<feature type="region of interest" description="Disordered" evidence="6">
    <location>
        <begin position="271"/>
        <end position="297"/>
    </location>
</feature>
<keyword evidence="8" id="KW-1185">Reference proteome</keyword>
<evidence type="ECO:0000256" key="1">
    <source>
        <dbReference type="ARBA" id="ARBA00006192"/>
    </source>
</evidence>
<keyword evidence="2" id="KW-0677">Repeat</keyword>
<dbReference type="SUPFAM" id="SSF48452">
    <property type="entry name" value="TPR-like"/>
    <property type="match status" value="1"/>
</dbReference>
<organism evidence="7 8">
    <name type="scientific">Trametes pubescens</name>
    <name type="common">White-rot fungus</name>
    <dbReference type="NCBI Taxonomy" id="154538"/>
    <lineage>
        <taxon>Eukaryota</taxon>
        <taxon>Fungi</taxon>
        <taxon>Dikarya</taxon>
        <taxon>Basidiomycota</taxon>
        <taxon>Agaricomycotina</taxon>
        <taxon>Agaricomycetes</taxon>
        <taxon>Polyporales</taxon>
        <taxon>Polyporaceae</taxon>
        <taxon>Trametes</taxon>
    </lineage>
</organism>
<dbReference type="STRING" id="154538.A0A1M2VR34"/>
<dbReference type="Gene3D" id="1.25.40.10">
    <property type="entry name" value="Tetratricopeptide repeat domain"/>
    <property type="match status" value="1"/>
</dbReference>
<comment type="similarity">
    <text evidence="1">Belongs to the CCM1 family.</text>
</comment>
<evidence type="ECO:0000313" key="8">
    <source>
        <dbReference type="Proteomes" id="UP000184267"/>
    </source>
</evidence>
<sequence>MDMKSVTYASKFSNWDALVYAAAKRADCNLVAQILEFMHQMGRLSTPETSLSIFEALFSTKPSARDYRPPSYASVKFLIRTLNSCGFPYDSRTLLAITNGFASLHMDDEAKDAEVMYITQLGRPGLIPPERLVSIMVDVARRSSREDTARIYKHLVRVGLTPSETTFAAVLGDSDQLPHLKHWERVLERKASPRIIAHLMERRAKANKSVVDLYEYAVSTGIPLSAPMLQLFVKPLLTLGGLEKPTERSIDKALDCYHNFVARLDSVKETSPSATQELDATRPTEDSEDTSEGVKEKDLYPHRATYQLLLRAMTSTGNVPKYLPIAVSLVADMRRFNVQLDSPSAASVIILLMHASPTPEEAFRMYRLIALPEGTSGKEPILNEEGYVGILDAFCTLPSWPNNIPSVDLYFNIIGDMRKLGIPLGPKAYTVILAQMARLATAAAHRTDNAAEAREAIAKAITRIHNHLNLNPSFTPDTALWNQLMDAYQRAGCFAEACRIWQTLFASVRFNRASVSIILDACAYARAYDMAVRVYGALLEVEFPMNAKNWNTYLECLCRLGRLDEAMKVLCLEMTGRSDGVEPDTESVRILLKFAARENREGEVRGRLKRFLPKLYHAVIGTS</sequence>
<dbReference type="Pfam" id="PF01535">
    <property type="entry name" value="PPR"/>
    <property type="match status" value="2"/>
</dbReference>
<feature type="repeat" description="PPR" evidence="5">
    <location>
        <begin position="546"/>
        <end position="577"/>
    </location>
</feature>
<dbReference type="EMBL" id="MNAD01000820">
    <property type="protein sequence ID" value="OJT10055.1"/>
    <property type="molecule type" value="Genomic_DNA"/>
</dbReference>
<comment type="function">
    <text evidence="3">Regulates mitochondrial small subunit maturation by controlling 15S rRNA 5'-end processing. Localizes to the 5' precursor of the 15S rRNA in a position that is subsequently occupied by mS47 in the mature yeast mtSSU. Uses structure and sequence-specific RNA recognition, binding to a single-stranded region of the precursor and specifically recognizing bases -6 to -1. The exchange of Ccm1 for mS47 is coupled to the irreversible removal of precursor rRNA that is accompanied by conformational changes of the mitoribosomal proteins uS5m and mS26. These conformational changes signal completion of 5'-end rRNA processing through protection of the mature 5'-end of the 15S rRNA and stabilization of mS47. The removal of the 5' precursor together with the dissociation of Ccm1 may be catalyzed by the 5'-3' exoribonuclease Pet127. Involved in the specific removal of group I introns in mitochondrial encoded transcripts.</text>
</comment>
<dbReference type="PROSITE" id="PS51375">
    <property type="entry name" value="PPR"/>
    <property type="match status" value="1"/>
</dbReference>
<proteinExistence type="inferred from homology"/>
<protein>
    <recommendedName>
        <fullName evidence="9">Pentatricopeptide repeat-containing protein</fullName>
    </recommendedName>
</protein>
<dbReference type="Proteomes" id="UP000184267">
    <property type="component" value="Unassembled WGS sequence"/>
</dbReference>
<comment type="subunit">
    <text evidence="4">Binds to mitochondrial small subunit 15S rRNA.</text>
</comment>
<name>A0A1M2VR34_TRAPU</name>
<evidence type="ECO:0000256" key="3">
    <source>
        <dbReference type="ARBA" id="ARBA00044493"/>
    </source>
</evidence>
<dbReference type="AlphaFoldDB" id="A0A1M2VR34"/>
<comment type="caution">
    <text evidence="7">The sequence shown here is derived from an EMBL/GenBank/DDBJ whole genome shotgun (WGS) entry which is preliminary data.</text>
</comment>
<dbReference type="OMA" id="KFAAREN"/>
<dbReference type="NCBIfam" id="TIGR00756">
    <property type="entry name" value="PPR"/>
    <property type="match status" value="1"/>
</dbReference>
<dbReference type="PANTHER" id="PTHR47447:SF17">
    <property type="entry name" value="OS12G0638900 PROTEIN"/>
    <property type="match status" value="1"/>
</dbReference>
<evidence type="ECO:0008006" key="9">
    <source>
        <dbReference type="Google" id="ProtNLM"/>
    </source>
</evidence>
<accession>A0A1M2VR34</accession>
<dbReference type="OrthoDB" id="185373at2759"/>
<dbReference type="InterPro" id="IPR011990">
    <property type="entry name" value="TPR-like_helical_dom_sf"/>
</dbReference>
<evidence type="ECO:0000256" key="6">
    <source>
        <dbReference type="SAM" id="MobiDB-lite"/>
    </source>
</evidence>
<dbReference type="InterPro" id="IPR002885">
    <property type="entry name" value="PPR_rpt"/>
</dbReference>
<reference evidence="7 8" key="1">
    <citation type="submission" date="2016-10" db="EMBL/GenBank/DDBJ databases">
        <title>Genome sequence of the basidiomycete white-rot fungus Trametes pubescens.</title>
        <authorList>
            <person name="Makela M.R."/>
            <person name="Granchi Z."/>
            <person name="Peng M."/>
            <person name="De Vries R.P."/>
            <person name="Grigoriev I."/>
            <person name="Riley R."/>
            <person name="Hilden K."/>
        </authorList>
    </citation>
    <scope>NUCLEOTIDE SEQUENCE [LARGE SCALE GENOMIC DNA]</scope>
    <source>
        <strain evidence="7 8">FBCC735</strain>
    </source>
</reference>
<gene>
    <name evidence="7" type="ORF">TRAPUB_13411</name>
</gene>
<dbReference type="PANTHER" id="PTHR47447">
    <property type="entry name" value="OS03G0856100 PROTEIN"/>
    <property type="match status" value="1"/>
</dbReference>